<dbReference type="GO" id="GO:0042162">
    <property type="term" value="F:telomeric DNA binding"/>
    <property type="evidence" value="ECO:0007669"/>
    <property type="project" value="TreeGrafter"/>
</dbReference>
<dbReference type="CDD" id="cd09885">
    <property type="entry name" value="PIN_Smg6-like"/>
    <property type="match status" value="1"/>
</dbReference>
<dbReference type="Pfam" id="PF13638">
    <property type="entry name" value="PIN_4"/>
    <property type="match status" value="1"/>
</dbReference>
<reference evidence="5 6" key="1">
    <citation type="journal article" date="2018" name="Gigascience">
        <title>Genomes of trombidid mites reveal novel predicted allergens and laterally-transferred genes associated with secondary metabolism.</title>
        <authorList>
            <person name="Dong X."/>
            <person name="Chaisiri K."/>
            <person name="Xia D."/>
            <person name="Armstrong S.D."/>
            <person name="Fang Y."/>
            <person name="Donnelly M.J."/>
            <person name="Kadowaki T."/>
            <person name="McGarry J.W."/>
            <person name="Darby A.C."/>
            <person name="Makepeace B.L."/>
        </authorList>
    </citation>
    <scope>NUCLEOTIDE SEQUENCE [LARGE SCALE GENOMIC DNA]</scope>
    <source>
        <strain evidence="5">UoL-WK</strain>
    </source>
</reference>
<name>A0A443RJ83_9ACAR</name>
<evidence type="ECO:0000256" key="3">
    <source>
        <dbReference type="SAM" id="MobiDB-lite"/>
    </source>
</evidence>
<feature type="compositionally biased region" description="Basic and acidic residues" evidence="3">
    <location>
        <begin position="473"/>
        <end position="485"/>
    </location>
</feature>
<feature type="compositionally biased region" description="Basic and acidic residues" evidence="3">
    <location>
        <begin position="385"/>
        <end position="394"/>
    </location>
</feature>
<dbReference type="EMBL" id="NCKU01000492">
    <property type="protein sequence ID" value="RWS15315.1"/>
    <property type="molecule type" value="Genomic_DNA"/>
</dbReference>
<dbReference type="SUPFAM" id="SSF48452">
    <property type="entry name" value="TPR-like"/>
    <property type="match status" value="1"/>
</dbReference>
<dbReference type="FunFam" id="3.40.50.1010:FF:000014">
    <property type="entry name" value="telomerase-binding protein EST1A isoform X1"/>
    <property type="match status" value="1"/>
</dbReference>
<dbReference type="Pfam" id="PF03184">
    <property type="entry name" value="DDE_1"/>
    <property type="match status" value="1"/>
</dbReference>
<dbReference type="InterPro" id="IPR018834">
    <property type="entry name" value="DNA/RNA-bd_Est1-type"/>
</dbReference>
<dbReference type="InterPro" id="IPR029060">
    <property type="entry name" value="PIN-like_dom_sf"/>
</dbReference>
<accession>A0A443RJ83</accession>
<dbReference type="Gene3D" id="1.25.40.10">
    <property type="entry name" value="Tetratricopeptide repeat domain"/>
    <property type="match status" value="1"/>
</dbReference>
<feature type="domain" description="PIN" evidence="4">
    <location>
        <begin position="1356"/>
        <end position="1522"/>
    </location>
</feature>
<proteinExistence type="predicted"/>
<feature type="compositionally biased region" description="Basic and acidic residues" evidence="3">
    <location>
        <begin position="530"/>
        <end position="545"/>
    </location>
</feature>
<dbReference type="GO" id="GO:0000184">
    <property type="term" value="P:nuclear-transcribed mRNA catabolic process, nonsense-mediated decay"/>
    <property type="evidence" value="ECO:0007669"/>
    <property type="project" value="UniProtKB-KW"/>
</dbReference>
<feature type="coiled-coil region" evidence="2">
    <location>
        <begin position="924"/>
        <end position="956"/>
    </location>
</feature>
<feature type="region of interest" description="Disordered" evidence="3">
    <location>
        <begin position="457"/>
        <end position="554"/>
    </location>
</feature>
<dbReference type="GO" id="GO:0070034">
    <property type="term" value="F:telomerase RNA binding"/>
    <property type="evidence" value="ECO:0007669"/>
    <property type="project" value="TreeGrafter"/>
</dbReference>
<dbReference type="Gene3D" id="3.40.50.1010">
    <property type="entry name" value="5'-nuclease"/>
    <property type="match status" value="1"/>
</dbReference>
<dbReference type="Proteomes" id="UP000285301">
    <property type="component" value="Unassembled WGS sequence"/>
</dbReference>
<evidence type="ECO:0000256" key="1">
    <source>
        <dbReference type="ARBA" id="ARBA00023161"/>
    </source>
</evidence>
<evidence type="ECO:0000313" key="5">
    <source>
        <dbReference type="EMBL" id="RWS15315.1"/>
    </source>
</evidence>
<dbReference type="InterPro" id="IPR002716">
    <property type="entry name" value="PIN_dom"/>
</dbReference>
<dbReference type="PANTHER" id="PTHR15696:SF0">
    <property type="entry name" value="TELOMERASE-BINDING PROTEIN EST1A"/>
    <property type="match status" value="1"/>
</dbReference>
<feature type="compositionally biased region" description="Basic and acidic residues" evidence="3">
    <location>
        <begin position="413"/>
        <end position="430"/>
    </location>
</feature>
<evidence type="ECO:0000259" key="4">
    <source>
        <dbReference type="SMART" id="SM00670"/>
    </source>
</evidence>
<feature type="compositionally biased region" description="Low complexity" evidence="3">
    <location>
        <begin position="1295"/>
        <end position="1304"/>
    </location>
</feature>
<dbReference type="InterPro" id="IPR011990">
    <property type="entry name" value="TPR-like_helical_dom_sf"/>
</dbReference>
<dbReference type="OrthoDB" id="2017974at2759"/>
<dbReference type="GO" id="GO:0005697">
    <property type="term" value="C:telomerase holoenzyme complex"/>
    <property type="evidence" value="ECO:0007669"/>
    <property type="project" value="TreeGrafter"/>
</dbReference>
<dbReference type="STRING" id="1965070.A0A443RJ83"/>
<dbReference type="InterPro" id="IPR045153">
    <property type="entry name" value="Est1/Ebs1-like"/>
</dbReference>
<feature type="region of interest" description="Disordered" evidence="3">
    <location>
        <begin position="380"/>
        <end position="445"/>
    </location>
</feature>
<dbReference type="PANTHER" id="PTHR15696">
    <property type="entry name" value="SMG-7 SUPPRESSOR WITH MORPHOLOGICAL EFFECT ON GENITALIA PROTEIN 7"/>
    <property type="match status" value="1"/>
</dbReference>
<keyword evidence="6" id="KW-1185">Reference proteome</keyword>
<feature type="compositionally biased region" description="Basic and acidic residues" evidence="3">
    <location>
        <begin position="1305"/>
        <end position="1315"/>
    </location>
</feature>
<evidence type="ECO:0000313" key="6">
    <source>
        <dbReference type="Proteomes" id="UP000285301"/>
    </source>
</evidence>
<feature type="region of interest" description="Disordered" evidence="3">
    <location>
        <begin position="1268"/>
        <end position="1315"/>
    </location>
</feature>
<dbReference type="SUPFAM" id="SSF88723">
    <property type="entry name" value="PIN domain-like"/>
    <property type="match status" value="1"/>
</dbReference>
<comment type="caution">
    <text evidence="5">The sequence shown here is derived from an EMBL/GenBank/DDBJ whole genome shotgun (WGS) entry which is preliminary data.</text>
</comment>
<keyword evidence="2" id="KW-0175">Coiled coil</keyword>
<gene>
    <name evidence="5" type="ORF">B4U79_11771</name>
</gene>
<feature type="compositionally biased region" description="Polar residues" evidence="3">
    <location>
        <begin position="508"/>
        <end position="529"/>
    </location>
</feature>
<evidence type="ECO:0000256" key="2">
    <source>
        <dbReference type="SAM" id="Coils"/>
    </source>
</evidence>
<dbReference type="SMART" id="SM00670">
    <property type="entry name" value="PINc"/>
    <property type="match status" value="1"/>
</dbReference>
<keyword evidence="1" id="KW-0866">Nonsense-mediated mRNA decay</keyword>
<protein>
    <submittedName>
        <fullName evidence="5">Telomerase-binding protein EST1A-like protein</fullName>
    </submittedName>
</protein>
<organism evidence="5 6">
    <name type="scientific">Dinothrombium tinctorium</name>
    <dbReference type="NCBI Taxonomy" id="1965070"/>
    <lineage>
        <taxon>Eukaryota</taxon>
        <taxon>Metazoa</taxon>
        <taxon>Ecdysozoa</taxon>
        <taxon>Arthropoda</taxon>
        <taxon>Chelicerata</taxon>
        <taxon>Arachnida</taxon>
        <taxon>Acari</taxon>
        <taxon>Acariformes</taxon>
        <taxon>Trombidiformes</taxon>
        <taxon>Prostigmata</taxon>
        <taxon>Anystina</taxon>
        <taxon>Parasitengona</taxon>
        <taxon>Trombidioidea</taxon>
        <taxon>Trombidiidae</taxon>
        <taxon>Dinothrombium</taxon>
    </lineage>
</organism>
<dbReference type="Pfam" id="PF10373">
    <property type="entry name" value="EST1_DNA_bind"/>
    <property type="match status" value="1"/>
</dbReference>
<sequence>MSIDINYMKNAIEVYEKEGIKRCKERFRYVRSYKDISRYRQRLSQPNKEKCLNNKENIQEKVNSFRISSQQLYPEYLPNQILNSDQMAFAYEFVSKRTLSYVGEKDIKVSIKSKNKTTHTYTVMPMINYDGELLSPLYICLREINGEFGPIVKKTLPNFNNIYVDCSSSGKMTTYNVKKWTENVLKPNIQSKCLLNLDSYTAQIKQKLYDDVLGPEKCRLLIIPGKTTSILQPLDVFFNLQYRFLYKRIVKENKFQKLCDLGMRNEILKLHSIIHNQLTSPRFRNMFRYAWYASGLKSTRPEIFYTVEQVCFNFRVFTAKTDRRSQRSEAMEEKLKCSRKRPEMIYYRPGMMSKQKKGDNFTESNSIDSYCENGKDETQMASDSLCDHSNERKASKAKQNKKPDKQVYVPKARNFDERKTEERQERQERPKTRHNRRDAKDKYETIPDFVFENSKFNKLDEQRKGGHKQVNVSKEKPHQTVDKSTKTAIENSSNCDKKSSATDETPVLQATIQATSHENQSQALNSDKGNISEKDRETNVRRPTEPEQIQQANTVKPKAFKTNFQNNSKQKKYPNRSDFKFEQNLPPRLQKKLQMEKANQNKINFQADHLRQPEIEQSISIENSQIVNRGGIIRLPPNAAVTMAASTHSKPVLYQRSQENCSESQESLRARQYGILSPRQQLFNPYQPNKPCVVIRPTYQTPVISHPNSRSNLDMQAIQVTSPSANLSTYNRISHSYLHTQEHNPSVSSPSNNVPLDFHMSPAVTNNCIGNVAGFIEMRRREMEENPSEENKDMLNKLVEEATTFFENLLVNLQDKFEFSVDQYIEHEYDPEMPGYDVIKLAAISAQKIYLYLGDLARYKEQASGTSNFAKARSCYLKAQQLAPKNGRPYNQLALLAMYGKRKLDAVYYYMRSLAASNPFQSARENLLGIFDEVRKKYENAEKKRIEEKLSRLELSENISECSMCNISEERLEIWIRPDGTSSKHTSLVENVSAEEEFDMLTDVDLNKRFVLSFLHVHGKLFTKVGMETFIPSVNQMLLELRCLLKRKPSPISSQRLLQLMSISMFSVHHTALKETSPDYSPNYRSHLQEQAIQVTLATVSLLIERANSSLQEHMRHNQVNLVSDDVAELLPAIKIWTDWMSCQKQLWSPPPPSLAFGCKEDIWSLFANFLTTLGNINIRSVKLLPTKFDGCEPVILPEDTTLSGFIPLLGAPQCSSFVQPPYDKEKARTCLRISRIQFFGDYLCGIQKPYLEFDVEKKRFYSLVPTSNAEENDNTQSQNLDFSDNETDDIPTDSSSIENVNSISEEKSREEQEIEELWSRQEELKKAQMREEKVRQHLNAVLRKEKRTRMVIQPRFLIPDTNCFIDHLSKLQNLIQCGFYEIIIPLVVINELNGLTSRGSGTVAMSFSALVPDAQQTRTDSEHQKRVAQAAKKALDFLEMAFQNKNWRLKAITSKGSILDNINFTNESLQTKDITNDDLVLSCCLQFIKERPSERNLQESGEIINIFRETVLLTEDRNLRVKALSQNVPVKSLPVFLQWANIP</sequence>
<dbReference type="InterPro" id="IPR004875">
    <property type="entry name" value="DDE_SF_endonuclease_dom"/>
</dbReference>
<feature type="compositionally biased region" description="Polar residues" evidence="3">
    <location>
        <begin position="1268"/>
        <end position="1283"/>
    </location>
</feature>